<gene>
    <name evidence="1" type="ORF">CC1_21530</name>
</gene>
<dbReference type="AlphaFoldDB" id="D4J935"/>
<dbReference type="HOGENOM" id="CLU_3414641_0_0_9"/>
<dbReference type="KEGG" id="cct:CC1_21530"/>
<accession>D4J935</accession>
<dbReference type="EMBL" id="FP929038">
    <property type="protein sequence ID" value="CBK80856.1"/>
    <property type="molecule type" value="Genomic_DNA"/>
</dbReference>
<evidence type="ECO:0000313" key="1">
    <source>
        <dbReference type="EMBL" id="CBK80856.1"/>
    </source>
</evidence>
<reference evidence="1 2" key="2">
    <citation type="submission" date="2010-03" db="EMBL/GenBank/DDBJ databases">
        <authorList>
            <person name="Pajon A."/>
        </authorList>
    </citation>
    <scope>NUCLEOTIDE SEQUENCE [LARGE SCALE GENOMIC DNA]</scope>
    <source>
        <strain evidence="1 2">GD/7</strain>
    </source>
</reference>
<proteinExistence type="predicted"/>
<name>D4J935_9FIRM</name>
<dbReference type="Proteomes" id="UP000008798">
    <property type="component" value="Chromosome"/>
</dbReference>
<sequence>MDTEIPKDASGQNTIFDDVFRTISEKL</sequence>
<reference evidence="1 2" key="1">
    <citation type="submission" date="2010-03" db="EMBL/GenBank/DDBJ databases">
        <title>The genome sequence of Coprococcus catus GD/7.</title>
        <authorList>
            <consortium name="metaHIT consortium -- http://www.metahit.eu/"/>
            <person name="Pajon A."/>
            <person name="Turner K."/>
            <person name="Parkhill J."/>
            <person name="Duncan S."/>
            <person name="Flint H."/>
        </authorList>
    </citation>
    <scope>NUCLEOTIDE SEQUENCE [LARGE SCALE GENOMIC DNA]</scope>
    <source>
        <strain evidence="1 2">GD/7</strain>
    </source>
</reference>
<dbReference type="STRING" id="717962.CC1_21530"/>
<organism evidence="1 2">
    <name type="scientific">Coprococcus catus GD/7</name>
    <dbReference type="NCBI Taxonomy" id="717962"/>
    <lineage>
        <taxon>Bacteria</taxon>
        <taxon>Bacillati</taxon>
        <taxon>Bacillota</taxon>
        <taxon>Clostridia</taxon>
        <taxon>Lachnospirales</taxon>
        <taxon>Lachnospiraceae</taxon>
        <taxon>Coprococcus</taxon>
    </lineage>
</organism>
<evidence type="ECO:0000313" key="2">
    <source>
        <dbReference type="Proteomes" id="UP000008798"/>
    </source>
</evidence>
<protein>
    <submittedName>
        <fullName evidence="1">Uncharacterized protein</fullName>
    </submittedName>
</protein>